<keyword evidence="2" id="KW-1185">Reference proteome</keyword>
<gene>
    <name evidence="1" type="ORF">AW171_hschr2417</name>
</gene>
<accession>A0A109UWN4</accession>
<dbReference type="RefSeq" id="XP_017985890.1">
    <property type="nucleotide sequence ID" value="XM_018130014.1"/>
</dbReference>
<dbReference type="AlphaFoldDB" id="A0A109UWN4"/>
<dbReference type="Proteomes" id="UP000243052">
    <property type="component" value="Chromosome ii"/>
</dbReference>
<protein>
    <submittedName>
        <fullName evidence="1">HBL008Cp</fullName>
    </submittedName>
</protein>
<evidence type="ECO:0000313" key="2">
    <source>
        <dbReference type="Proteomes" id="UP000243052"/>
    </source>
</evidence>
<name>A0A109UWN4_9SACH</name>
<organism evidence="1 2">
    <name type="scientific">Eremothecium sinecaudum</name>
    <dbReference type="NCBI Taxonomy" id="45286"/>
    <lineage>
        <taxon>Eukaryota</taxon>
        <taxon>Fungi</taxon>
        <taxon>Dikarya</taxon>
        <taxon>Ascomycota</taxon>
        <taxon>Saccharomycotina</taxon>
        <taxon>Saccharomycetes</taxon>
        <taxon>Saccharomycetales</taxon>
        <taxon>Saccharomycetaceae</taxon>
        <taxon>Eremothecium</taxon>
    </lineage>
</organism>
<dbReference type="GO" id="GO:0034272">
    <property type="term" value="C:phosphatidylinositol 3-kinase complex, class III, type II"/>
    <property type="evidence" value="ECO:0007669"/>
    <property type="project" value="InterPro"/>
</dbReference>
<dbReference type="STRING" id="45286.A0A109UWN4"/>
<reference evidence="1 2" key="1">
    <citation type="submission" date="2016-01" db="EMBL/GenBank/DDBJ databases">
        <title>Genome sequence of the yeast Holleya sinecauda.</title>
        <authorList>
            <person name="Dietrich F.S."/>
        </authorList>
    </citation>
    <scope>NUCLEOTIDE SEQUENCE [LARGE SCALE GENOMIC DNA]</scope>
    <source>
        <strain evidence="1 2">ATCC 58844</strain>
    </source>
</reference>
<dbReference type="Pfam" id="PF17649">
    <property type="entry name" value="VPS38"/>
    <property type="match status" value="1"/>
</dbReference>
<dbReference type="OrthoDB" id="4069826at2759"/>
<proteinExistence type="predicted"/>
<dbReference type="EMBL" id="CP014242">
    <property type="protein sequence ID" value="AMD18894.1"/>
    <property type="molecule type" value="Genomic_DNA"/>
</dbReference>
<sequence>MCTNSSYLLLRRLRHLRSISICNVSLIRGDNIQGTKWKLFPCYLILEDTSGEIVYVSEVQTGAHTSLRFNELPLLENAVQTFVSLEVVAQLPSPEFPKNDWVVLCSYSIDFNSLTYVGKTHPLSNVPGINVPIFEFNDGYYALTPIPYEEPTNTPIKLQTKKSITFNSLLKLGRMLEYLSQVKLESRKFAYDLQFLIQELHEEEMDMAIKSTLMDLEYQNERKLAVLGSLKRCVLQISPKPEEEEPFDNDYGSMYSELVQKKHRILNLQERKFKKLIDIFTNTTLFQSPYVILHAADADSPYNISLEKLDLQTILHTDNRISMNTMLGYYLLFISILARKICYIPLPYSLAYYGSTSVINNTLPLYLTLSPTQQQIESFSTAIDLFNMDIMQVKQYLYNRRE</sequence>
<dbReference type="GeneID" id="28722079"/>
<evidence type="ECO:0000313" key="1">
    <source>
        <dbReference type="EMBL" id="AMD18894.1"/>
    </source>
</evidence>
<dbReference type="InterPro" id="IPR040939">
    <property type="entry name" value="Vps38"/>
</dbReference>